<dbReference type="OrthoDB" id="7263202at2"/>
<accession>A0A318QI92</accession>
<evidence type="ECO:0008006" key="3">
    <source>
        <dbReference type="Google" id="ProtNLM"/>
    </source>
</evidence>
<reference evidence="1 2" key="1">
    <citation type="submission" date="2017-07" db="EMBL/GenBank/DDBJ databases">
        <title>A draft genome sequence of Komagataeibacter sucrofermentans LMG 18788.</title>
        <authorList>
            <person name="Skraban J."/>
            <person name="Cleenwerck I."/>
            <person name="Vandamme P."/>
            <person name="Trcek J."/>
        </authorList>
    </citation>
    <scope>NUCLEOTIDE SEQUENCE [LARGE SCALE GENOMIC DNA]</scope>
    <source>
        <strain evidence="1 2">LMG 18788</strain>
    </source>
</reference>
<gene>
    <name evidence="1" type="ORF">CFR77_06605</name>
</gene>
<dbReference type="Proteomes" id="UP000247814">
    <property type="component" value="Unassembled WGS sequence"/>
</dbReference>
<proteinExistence type="predicted"/>
<protein>
    <recommendedName>
        <fullName evidence="3">Tail fiber protein</fullName>
    </recommendedName>
</protein>
<evidence type="ECO:0000313" key="1">
    <source>
        <dbReference type="EMBL" id="PYD79407.1"/>
    </source>
</evidence>
<evidence type="ECO:0000313" key="2">
    <source>
        <dbReference type="Proteomes" id="UP000247814"/>
    </source>
</evidence>
<comment type="caution">
    <text evidence="1">The sequence shown here is derived from an EMBL/GenBank/DDBJ whole genome shotgun (WGS) entry which is preliminary data.</text>
</comment>
<keyword evidence="2" id="KW-1185">Reference proteome</keyword>
<name>A0A318QI92_9PROT</name>
<sequence length="395" mass="40841">MVYQIDDTTAVASQPALPTDSIGTPGFFTGGSTSGGAPTRVRYWWLNMVQQELLNIALAAGLTADKTDNTQCITAIKALAKQAASGAVLGSPGVLATGDVAGSVLYYSAALAAPAFTYGSTTVGLATTTALTSALGNYLPLTGGILSGDLHRSGDAGTNRQIFLDTAGKARWAFGADAANESGDNVGSDFFLSRFDDAGDFIDTPVTAERSTGVWAFKYSPRVPDVVDFTTQGALGARVAEARYVRSVPAASSGNIQIADIEFDASGNVLVTDAAGNVSTFYKQNITIGTLNGLPCFAYTIGGNLLVQEFYTGDLDTIDGSVTVLFPTAFVDIPAVTTSLTSLSNQGHVSLANMNYDANDTPTVTAEGIKILAESVYNGSSCTCSLFVRAIGRIG</sequence>
<dbReference type="RefSeq" id="WP_110568748.1">
    <property type="nucleotide sequence ID" value="NZ_CP181056.1"/>
</dbReference>
<dbReference type="AlphaFoldDB" id="A0A318QI92"/>
<dbReference type="EMBL" id="NKUA01000007">
    <property type="protein sequence ID" value="PYD79407.1"/>
    <property type="molecule type" value="Genomic_DNA"/>
</dbReference>
<organism evidence="1 2">
    <name type="scientific">Komagataeibacter sucrofermentans</name>
    <dbReference type="NCBI Taxonomy" id="1053551"/>
    <lineage>
        <taxon>Bacteria</taxon>
        <taxon>Pseudomonadati</taxon>
        <taxon>Pseudomonadota</taxon>
        <taxon>Alphaproteobacteria</taxon>
        <taxon>Acetobacterales</taxon>
        <taxon>Acetobacteraceae</taxon>
        <taxon>Komagataeibacter</taxon>
    </lineage>
</organism>